<evidence type="ECO:0000256" key="1">
    <source>
        <dbReference type="SAM" id="MobiDB-lite"/>
    </source>
</evidence>
<evidence type="ECO:0000313" key="4">
    <source>
        <dbReference type="Proteomes" id="UP001601303"/>
    </source>
</evidence>
<evidence type="ECO:0000259" key="2">
    <source>
        <dbReference type="Pfam" id="PF12307"/>
    </source>
</evidence>
<dbReference type="Proteomes" id="UP001601303">
    <property type="component" value="Unassembled WGS sequence"/>
</dbReference>
<name>A0ABW6M5Y8_9ACTN</name>
<feature type="domain" description="DUF3631" evidence="2">
    <location>
        <begin position="165"/>
        <end position="245"/>
    </location>
</feature>
<organism evidence="3 4">
    <name type="scientific">Streptomyces hokutonensis</name>
    <dbReference type="NCBI Taxonomy" id="1306990"/>
    <lineage>
        <taxon>Bacteria</taxon>
        <taxon>Bacillati</taxon>
        <taxon>Actinomycetota</taxon>
        <taxon>Actinomycetes</taxon>
        <taxon>Kitasatosporales</taxon>
        <taxon>Streptomycetaceae</taxon>
        <taxon>Streptomyces</taxon>
    </lineage>
</organism>
<dbReference type="InterPro" id="IPR022081">
    <property type="entry name" value="DUF3631"/>
</dbReference>
<dbReference type="EMBL" id="JBIAHM010000008">
    <property type="protein sequence ID" value="MFE9601556.1"/>
    <property type="molecule type" value="Genomic_DNA"/>
</dbReference>
<reference evidence="3 4" key="1">
    <citation type="submission" date="2024-10" db="EMBL/GenBank/DDBJ databases">
        <title>The Natural Products Discovery Center: Release of the First 8490 Sequenced Strains for Exploring Actinobacteria Biosynthetic Diversity.</title>
        <authorList>
            <person name="Kalkreuter E."/>
            <person name="Kautsar S.A."/>
            <person name="Yang D."/>
            <person name="Bader C.D."/>
            <person name="Teijaro C.N."/>
            <person name="Fluegel L."/>
            <person name="Davis C.M."/>
            <person name="Simpson J.R."/>
            <person name="Lauterbach L."/>
            <person name="Steele A.D."/>
            <person name="Gui C."/>
            <person name="Meng S."/>
            <person name="Li G."/>
            <person name="Viehrig K."/>
            <person name="Ye F."/>
            <person name="Su P."/>
            <person name="Kiefer A.F."/>
            <person name="Nichols A."/>
            <person name="Cepeda A.J."/>
            <person name="Yan W."/>
            <person name="Fan B."/>
            <person name="Jiang Y."/>
            <person name="Adhikari A."/>
            <person name="Zheng C.-J."/>
            <person name="Schuster L."/>
            <person name="Cowan T.M."/>
            <person name="Smanski M.J."/>
            <person name="Chevrette M.G."/>
            <person name="De Carvalho L.P.S."/>
            <person name="Shen B."/>
        </authorList>
    </citation>
    <scope>NUCLEOTIDE SEQUENCE [LARGE SCALE GENOMIC DNA]</scope>
    <source>
        <strain evidence="3 4">NPDC006488</strain>
    </source>
</reference>
<proteinExistence type="predicted"/>
<feature type="compositionally biased region" description="Acidic residues" evidence="1">
    <location>
        <begin position="103"/>
        <end position="143"/>
    </location>
</feature>
<evidence type="ECO:0000313" key="3">
    <source>
        <dbReference type="EMBL" id="MFE9601556.1"/>
    </source>
</evidence>
<dbReference type="RefSeq" id="WP_388108865.1">
    <property type="nucleotide sequence ID" value="NZ_JBIAHM010000008.1"/>
</dbReference>
<dbReference type="Pfam" id="PF12307">
    <property type="entry name" value="DUF3631"/>
    <property type="match status" value="1"/>
</dbReference>
<protein>
    <submittedName>
        <fullName evidence="3">DUF3631 domain-containing protein</fullName>
    </submittedName>
</protein>
<comment type="caution">
    <text evidence="3">The sequence shown here is derived from an EMBL/GenBank/DDBJ whole genome shotgun (WGS) entry which is preliminary data.</text>
</comment>
<gene>
    <name evidence="3" type="ORF">ACFYNQ_23690</name>
</gene>
<sequence>MTQFPSLIDQVAAAVLAPTEVNENPHHRAIVDVFVEIQDLDGQLAALAGAGRPAGVTATEQLDALTDLLIERMAAGAELSALLSTSCCCAAAYEPEPLNEYGYEPEDDEEPYGETDPDPDVDAEGFDDVEDLEGPDDLDGFDDFDDLHEDTCEEFLTCPSRPWTIVHACLDIFDAVGAARYVSAAELVARLRELPGEAEGRWRYADLTPVRLALLLRPYGVQSRKPRNADGSRYRAYRRDDLHAARPDCSC</sequence>
<accession>A0ABW6M5Y8</accession>
<feature type="region of interest" description="Disordered" evidence="1">
    <location>
        <begin position="98"/>
        <end position="143"/>
    </location>
</feature>
<keyword evidence="4" id="KW-1185">Reference proteome</keyword>